<evidence type="ECO:0000256" key="1">
    <source>
        <dbReference type="SAM" id="MobiDB-lite"/>
    </source>
</evidence>
<proteinExistence type="predicted"/>
<reference evidence="2" key="1">
    <citation type="submission" date="2020-04" db="EMBL/GenBank/DDBJ databases">
        <authorList>
            <person name="Chiriac C."/>
            <person name="Salcher M."/>
            <person name="Ghai R."/>
            <person name="Kavagutti S V."/>
        </authorList>
    </citation>
    <scope>NUCLEOTIDE SEQUENCE</scope>
</reference>
<evidence type="ECO:0008006" key="3">
    <source>
        <dbReference type="Google" id="ProtNLM"/>
    </source>
</evidence>
<feature type="region of interest" description="Disordered" evidence="1">
    <location>
        <begin position="45"/>
        <end position="66"/>
    </location>
</feature>
<dbReference type="Gene3D" id="1.10.530.10">
    <property type="match status" value="1"/>
</dbReference>
<name>A0A6J5LYP5_9CAUD</name>
<gene>
    <name evidence="2" type="ORF">UFOVP347_37</name>
</gene>
<evidence type="ECO:0000313" key="2">
    <source>
        <dbReference type="EMBL" id="CAB4139558.1"/>
    </source>
</evidence>
<protein>
    <recommendedName>
        <fullName evidence="3">Transglycosylase SLT domain-containing protein</fullName>
    </recommendedName>
</protein>
<accession>A0A6J5LYP5</accession>
<dbReference type="InterPro" id="IPR023346">
    <property type="entry name" value="Lysozyme-like_dom_sf"/>
</dbReference>
<sequence length="1260" mass="138341">MTQQTPRPAAQPRPDWWADFASEAGTMGLDAERLARIAGAESRFQNIPNASGPGGQPTSSAFGPFQMTRGTFEGIARQYPELDLTDRTDPRQSSRATLYFTRDNIDAFRRQNGRDPSGAETYLMHFLGRAGAQALIGLDDNTPIQQAVSQGALVANSSLFQRHNSVGAVRAWAARHMGEGAGGAPARPFVEAGDLRSPAPVPDIERRRVERELATSTPGLLSGASDAVRQEWSLLWALRDRPQFAPDPDYRLTPERLRELTQGVPEQHWGYFSQATSEAHAGWLRDQMMRDLAAEQRLGQMGLTGVALRMGAAILDPLALGLTAATEGLALPAIMGLKASRLQRIAASAAAGAGTNAAVEGILQGERPAGEMLDVLYAAGFGLVLGGTVGAWASRPTLEPIARQADAVGRRMMDEAEQAAEAGGNLSAARSSYREGLREDSFDLERDATLAATPTAYGRARFDLAASLKNSENPMVSALGANLVEDAVGNADRSVPTAIGATERQALISRRMETLWRQDFETAFRDYAERQGWGWRERIMGREQFNEMVTDVARGGSVMDRPDPAVARAATAFENLMKRYNELASNPGREMGVVLRPVRGFGGEGVQNYVPRIFDQRRIDELVTEYGDENLRQLLAGSFRSRVPGLTPEDALTVAKGYLRTLRTLRLGEEMKASRIFSGEDDDLLRAMLREEGLDETAINRVSGEFKAPAREDGEVTRGKTRQLMDENFSMPLLGRSGEVKDIRIADFLVNDIETLFQLYNRSMSGHVALAQVRIKNPSFRPDDGVAPEYLVDGITNANEFDLLLRQVQSLGDLKGMSAEAIRRDTENLRFIYNTMTGVPHPGENTSAGQALRMVRDFNFVRVMNQVGFAQVPEMMNIAGQLGFRAMLDGMPSFRSLWRNAKTGRLDDGLAQEIEWMTTAGTDWLRGSVASKWDDMGSPMTYTGNSQALTNVDQALQHGKRVTTAISGMAPVNTLLQRWAAKAIVMRFARMAEDGVEASTDRLRTLGLDDDMVARIGEQMRRHAGSTTSDFRASELRTLGLNQWNDLEARSAFEHAVFRMSRRVIQENDIGMLSPWMSSPLAKTILQFRTFMVGAWTKQLLHNIHMRDFNTFAAFTGAMFAAGVAYTAQTHLQSIGRSDREKFLDERLSVEKLAAASFSRAGFASMIPMGMDTLARAGGFDPMFDFRTTGQASDVFFGNPTVGLMNDALAIPRGLSEAARGDFGQQDARGMVRALPFQNFLPFTSLYNTLISDLPPPGSR</sequence>
<dbReference type="EMBL" id="LR796356">
    <property type="protein sequence ID" value="CAB4139558.1"/>
    <property type="molecule type" value="Genomic_DNA"/>
</dbReference>
<dbReference type="SUPFAM" id="SSF53955">
    <property type="entry name" value="Lysozyme-like"/>
    <property type="match status" value="1"/>
</dbReference>
<organism evidence="2">
    <name type="scientific">uncultured Caudovirales phage</name>
    <dbReference type="NCBI Taxonomy" id="2100421"/>
    <lineage>
        <taxon>Viruses</taxon>
        <taxon>Duplodnaviria</taxon>
        <taxon>Heunggongvirae</taxon>
        <taxon>Uroviricota</taxon>
        <taxon>Caudoviricetes</taxon>
        <taxon>Peduoviridae</taxon>
        <taxon>Maltschvirus</taxon>
        <taxon>Maltschvirus maltsch</taxon>
    </lineage>
</organism>